<gene>
    <name evidence="1" type="ORF">SAMN05421837_11728</name>
</gene>
<proteinExistence type="predicted"/>
<keyword evidence="2" id="KW-1185">Reference proteome</keyword>
<organism evidence="1 2">
    <name type="scientific">Amycolatopsis pretoriensis</name>
    <dbReference type="NCBI Taxonomy" id="218821"/>
    <lineage>
        <taxon>Bacteria</taxon>
        <taxon>Bacillati</taxon>
        <taxon>Actinomycetota</taxon>
        <taxon>Actinomycetes</taxon>
        <taxon>Pseudonocardiales</taxon>
        <taxon>Pseudonocardiaceae</taxon>
        <taxon>Amycolatopsis</taxon>
    </lineage>
</organism>
<protein>
    <submittedName>
        <fullName evidence="1">Uncharacterized protein</fullName>
    </submittedName>
</protein>
<dbReference type="EMBL" id="FNUJ01000017">
    <property type="protein sequence ID" value="SEF37962.1"/>
    <property type="molecule type" value="Genomic_DNA"/>
</dbReference>
<name>A0A1H5RHY6_9PSEU</name>
<dbReference type="AlphaFoldDB" id="A0A1H5RHY6"/>
<reference evidence="2" key="1">
    <citation type="submission" date="2016-10" db="EMBL/GenBank/DDBJ databases">
        <authorList>
            <person name="Varghese N."/>
            <person name="Submissions S."/>
        </authorList>
    </citation>
    <scope>NUCLEOTIDE SEQUENCE [LARGE SCALE GENOMIC DNA]</scope>
    <source>
        <strain evidence="2">DSM 44654</strain>
    </source>
</reference>
<dbReference type="OrthoDB" id="3214269at2"/>
<dbReference type="Proteomes" id="UP000198878">
    <property type="component" value="Unassembled WGS sequence"/>
</dbReference>
<sequence>MMADVAETDIVERVAASTGLPPGIAARVVDDVLAYYRTPTEDHVRRRHAELQAEGRKNAEIFPLIAAELRGRLVAAPVLSERQLRRIVYG</sequence>
<dbReference type="RefSeq" id="WP_086679811.1">
    <property type="nucleotide sequence ID" value="NZ_FNUJ01000017.1"/>
</dbReference>
<evidence type="ECO:0000313" key="1">
    <source>
        <dbReference type="EMBL" id="SEF37962.1"/>
    </source>
</evidence>
<dbReference type="STRING" id="218821.SAMN05421837_11728"/>
<accession>A0A1H5RHY6</accession>
<evidence type="ECO:0000313" key="2">
    <source>
        <dbReference type="Proteomes" id="UP000198878"/>
    </source>
</evidence>